<dbReference type="EMBL" id="LWAE01000011">
    <property type="protein sequence ID" value="KZL89099.1"/>
    <property type="molecule type" value="Genomic_DNA"/>
</dbReference>
<dbReference type="InterPro" id="IPR017896">
    <property type="entry name" value="4Fe4S_Fe-S-bd"/>
</dbReference>
<sequence>MKIFYFTATGNSLYVAKKFGGELYSIPKVLKSNQLSFEDKKIGIIFPCYGFAAPKIVREFVERVSLKSPYIFAILTYGNKIGNGPSWFTELAAQNNITIHYANSLLMIDNYLPIFDIDQQKLKNKNIEENLNSLLLDVAENKKHVPDGTVLYSVLTKGISHLEKVLPNFNSVKNFSINDKCNGCGTCAKVCPRDNISINKLIKNSKPVYGDECEFCLACINLCPQKSIKLKREKNPDARFRNDNITLREIIDSNS</sequence>
<organism evidence="5 6">
    <name type="scientific">Clostridium magnum DSM 2767</name>
    <dbReference type="NCBI Taxonomy" id="1121326"/>
    <lineage>
        <taxon>Bacteria</taxon>
        <taxon>Bacillati</taxon>
        <taxon>Bacillota</taxon>
        <taxon>Clostridia</taxon>
        <taxon>Eubacteriales</taxon>
        <taxon>Clostridiaceae</taxon>
        <taxon>Clostridium</taxon>
    </lineage>
</organism>
<dbReference type="PATRIC" id="fig|1121326.3.peg.5645"/>
<dbReference type="Gene3D" id="3.30.70.20">
    <property type="match status" value="1"/>
</dbReference>
<evidence type="ECO:0000313" key="6">
    <source>
        <dbReference type="Proteomes" id="UP000076603"/>
    </source>
</evidence>
<evidence type="ECO:0000256" key="2">
    <source>
        <dbReference type="ARBA" id="ARBA00023004"/>
    </source>
</evidence>
<dbReference type="OrthoDB" id="9813995at2"/>
<dbReference type="RefSeq" id="WP_066630036.1">
    <property type="nucleotide sequence ID" value="NZ_FQXL01000026.1"/>
</dbReference>
<dbReference type="PANTHER" id="PTHR43122">
    <property type="entry name" value="FERREDOXIN SUBUNIT OF PYRUVATE:FLAVODOXIN OXIDOREDUCTASE-RELATED"/>
    <property type="match status" value="1"/>
</dbReference>
<evidence type="ECO:0000256" key="3">
    <source>
        <dbReference type="ARBA" id="ARBA00023014"/>
    </source>
</evidence>
<dbReference type="STRING" id="1121326.CLMAG_55850"/>
<protein>
    <submittedName>
        <fullName evidence="5">Ferredoxin-2</fullName>
    </submittedName>
</protein>
<feature type="domain" description="4Fe-4S ferredoxin-type" evidence="4">
    <location>
        <begin position="173"/>
        <end position="201"/>
    </location>
</feature>
<dbReference type="SUPFAM" id="SSF52218">
    <property type="entry name" value="Flavoproteins"/>
    <property type="match status" value="1"/>
</dbReference>
<proteinExistence type="predicted"/>
<reference evidence="5 6" key="1">
    <citation type="submission" date="2016-04" db="EMBL/GenBank/DDBJ databases">
        <title>Genome sequence of Clostridium magnum DSM 2767.</title>
        <authorList>
            <person name="Poehlein A."/>
            <person name="Uhlig R."/>
            <person name="Fischer R."/>
            <person name="Bahl H."/>
            <person name="Daniel R."/>
        </authorList>
    </citation>
    <scope>NUCLEOTIDE SEQUENCE [LARGE SCALE GENOMIC DNA]</scope>
    <source>
        <strain evidence="5 6">DSM 2767</strain>
    </source>
</reference>
<keyword evidence="1" id="KW-0479">Metal-binding</keyword>
<accession>A0A162QXD2</accession>
<dbReference type="InterPro" id="IPR029039">
    <property type="entry name" value="Flavoprotein-like_sf"/>
</dbReference>
<name>A0A162QXD2_9CLOT</name>
<comment type="caution">
    <text evidence="5">The sequence shown here is derived from an EMBL/GenBank/DDBJ whole genome shotgun (WGS) entry which is preliminary data.</text>
</comment>
<dbReference type="Proteomes" id="UP000076603">
    <property type="component" value="Unassembled WGS sequence"/>
</dbReference>
<feature type="domain" description="4Fe-4S ferredoxin-type" evidence="4">
    <location>
        <begin position="204"/>
        <end position="233"/>
    </location>
</feature>
<keyword evidence="3" id="KW-0411">Iron-sulfur</keyword>
<dbReference type="InterPro" id="IPR017900">
    <property type="entry name" value="4Fe4S_Fe_S_CS"/>
</dbReference>
<dbReference type="PROSITE" id="PS51379">
    <property type="entry name" value="4FE4S_FER_2"/>
    <property type="match status" value="2"/>
</dbReference>
<evidence type="ECO:0000313" key="5">
    <source>
        <dbReference type="EMBL" id="KZL89099.1"/>
    </source>
</evidence>
<dbReference type="InterPro" id="IPR047964">
    <property type="entry name" value="EFR1-like"/>
</dbReference>
<dbReference type="PANTHER" id="PTHR43122:SF2">
    <property type="entry name" value="FERREDOXIN SUBUNIT OF PYRUVATE:FLAVODOXIN OXIDOREDUCTASE"/>
    <property type="match status" value="1"/>
</dbReference>
<dbReference type="GO" id="GO:0046872">
    <property type="term" value="F:metal ion binding"/>
    <property type="evidence" value="ECO:0007669"/>
    <property type="project" value="UniProtKB-KW"/>
</dbReference>
<evidence type="ECO:0000256" key="1">
    <source>
        <dbReference type="ARBA" id="ARBA00022723"/>
    </source>
</evidence>
<dbReference type="SUPFAM" id="SSF54862">
    <property type="entry name" value="4Fe-4S ferredoxins"/>
    <property type="match status" value="1"/>
</dbReference>
<dbReference type="NCBIfam" id="NF038196">
    <property type="entry name" value="ferrodoxin_EFR1"/>
    <property type="match status" value="1"/>
</dbReference>
<dbReference type="GO" id="GO:0051536">
    <property type="term" value="F:iron-sulfur cluster binding"/>
    <property type="evidence" value="ECO:0007669"/>
    <property type="project" value="UniProtKB-KW"/>
</dbReference>
<dbReference type="Pfam" id="PF12838">
    <property type="entry name" value="Fer4_7"/>
    <property type="match status" value="1"/>
</dbReference>
<keyword evidence="2" id="KW-0408">Iron</keyword>
<keyword evidence="6" id="KW-1185">Reference proteome</keyword>
<evidence type="ECO:0000259" key="4">
    <source>
        <dbReference type="PROSITE" id="PS51379"/>
    </source>
</evidence>
<dbReference type="AlphaFoldDB" id="A0A162QXD2"/>
<dbReference type="PROSITE" id="PS00198">
    <property type="entry name" value="4FE4S_FER_1"/>
    <property type="match status" value="2"/>
</dbReference>
<gene>
    <name evidence="5" type="ORF">CLMAG_55850</name>
</gene>